<keyword evidence="2 9" id="KW-0489">Methyltransferase</keyword>
<evidence type="ECO:0000256" key="4">
    <source>
        <dbReference type="ARBA" id="ARBA00022691"/>
    </source>
</evidence>
<proteinExistence type="inferred from homology"/>
<dbReference type="SUPFAM" id="SSF53335">
    <property type="entry name" value="S-adenosyl-L-methionine-dependent methyltransferases"/>
    <property type="match status" value="1"/>
</dbReference>
<dbReference type="EMBL" id="VYUA01000046">
    <property type="protein sequence ID" value="KAB2588572.1"/>
    <property type="molecule type" value="Genomic_DNA"/>
</dbReference>
<dbReference type="PANTHER" id="PTHR40036:SF1">
    <property type="entry name" value="MACROCIN O-METHYLTRANSFERASE"/>
    <property type="match status" value="1"/>
</dbReference>
<evidence type="ECO:0000256" key="7">
    <source>
        <dbReference type="ARBA" id="ARBA00023194"/>
    </source>
</evidence>
<keyword evidence="10" id="KW-1185">Reference proteome</keyword>
<organism evidence="9 10">
    <name type="scientific">Streptomyces arboris</name>
    <dbReference type="NCBI Taxonomy" id="2600619"/>
    <lineage>
        <taxon>Bacteria</taxon>
        <taxon>Bacillati</taxon>
        <taxon>Actinomycetota</taxon>
        <taxon>Actinomycetes</taxon>
        <taxon>Kitasatosporales</taxon>
        <taxon>Streptomycetaceae</taxon>
        <taxon>Streptomyces</taxon>
    </lineage>
</organism>
<protein>
    <submittedName>
        <fullName evidence="9">Macrocin O-methyltransferase</fullName>
    </submittedName>
</protein>
<comment type="similarity">
    <text evidence="8">Belongs to the methyltransferase TylF/MycF family.</text>
</comment>
<accession>A0A5N5EJ18</accession>
<gene>
    <name evidence="9" type="ORF">F5983_31805</name>
</gene>
<dbReference type="InterPro" id="IPR008884">
    <property type="entry name" value="TylF_MeTrfase"/>
</dbReference>
<evidence type="ECO:0000256" key="2">
    <source>
        <dbReference type="ARBA" id="ARBA00022603"/>
    </source>
</evidence>
<evidence type="ECO:0000256" key="1">
    <source>
        <dbReference type="ARBA" id="ARBA00004792"/>
    </source>
</evidence>
<keyword evidence="5" id="KW-0479">Metal-binding</keyword>
<dbReference type="InterPro" id="IPR029063">
    <property type="entry name" value="SAM-dependent_MTases_sf"/>
</dbReference>
<evidence type="ECO:0000256" key="8">
    <source>
        <dbReference type="ARBA" id="ARBA00060900"/>
    </source>
</evidence>
<dbReference type="AlphaFoldDB" id="A0A5N5EJ18"/>
<keyword evidence="6" id="KW-0460">Magnesium</keyword>
<dbReference type="Gene3D" id="3.40.50.150">
    <property type="entry name" value="Vaccinia Virus protein VP39"/>
    <property type="match status" value="1"/>
</dbReference>
<evidence type="ECO:0000256" key="3">
    <source>
        <dbReference type="ARBA" id="ARBA00022679"/>
    </source>
</evidence>
<dbReference type="GO" id="GO:0017000">
    <property type="term" value="P:antibiotic biosynthetic process"/>
    <property type="evidence" value="ECO:0007669"/>
    <property type="project" value="UniProtKB-KW"/>
</dbReference>
<dbReference type="FunFam" id="3.40.50.150:FF:000331">
    <property type="entry name" value="Macrocin O-methyltransferase"/>
    <property type="match status" value="1"/>
</dbReference>
<dbReference type="PANTHER" id="PTHR40036">
    <property type="entry name" value="MACROCIN O-METHYLTRANSFERASE"/>
    <property type="match status" value="1"/>
</dbReference>
<reference evidence="9 10" key="1">
    <citation type="submission" date="2019-09" db="EMBL/GenBank/DDBJ databases">
        <authorList>
            <person name="Liu P."/>
        </authorList>
    </citation>
    <scope>NUCLEOTIDE SEQUENCE [LARGE SCALE GENOMIC DNA]</scope>
    <source>
        <strain evidence="9 10">TRM68085</strain>
    </source>
</reference>
<comment type="caution">
    <text evidence="9">The sequence shown here is derived from an EMBL/GenBank/DDBJ whole genome shotgun (WGS) entry which is preliminary data.</text>
</comment>
<evidence type="ECO:0000256" key="6">
    <source>
        <dbReference type="ARBA" id="ARBA00022842"/>
    </source>
</evidence>
<dbReference type="RefSeq" id="WP_128851344.1">
    <property type="nucleotide sequence ID" value="NZ_JBHUTW010000021.1"/>
</dbReference>
<dbReference type="GO" id="GO:0008168">
    <property type="term" value="F:methyltransferase activity"/>
    <property type="evidence" value="ECO:0007669"/>
    <property type="project" value="UniProtKB-KW"/>
</dbReference>
<sequence length="259" mass="29252">MADTAQALYLDLMKRVVSNTIYQDAAHGWVQDRDFDAGLPKIGYDAELRAGGRDIPLVAHTMIGRKRLDNVHDCVERVLRDGVPGDLVETGVWRGGTTIFMRALLSAFGVTDRTVWVADSFEGIPQGDPEKYPGDELAPLHRYNDVFGVPLETVQENFRRYGLLDGQVRFLKGYFRDTLPTAPVERIAVLRLDGDLFESTMDALVHLYPKVPVGGYVIVDDYRALPPCRIAVYQYRREHGITDPIEEIDGVGVFWRRTR</sequence>
<comment type="pathway">
    <text evidence="1">Antibiotic biosynthesis.</text>
</comment>
<evidence type="ECO:0000256" key="5">
    <source>
        <dbReference type="ARBA" id="ARBA00022723"/>
    </source>
</evidence>
<dbReference type="Pfam" id="PF05711">
    <property type="entry name" value="TylF"/>
    <property type="match status" value="1"/>
</dbReference>
<evidence type="ECO:0000313" key="10">
    <source>
        <dbReference type="Proteomes" id="UP000326907"/>
    </source>
</evidence>
<dbReference type="GO" id="GO:0046872">
    <property type="term" value="F:metal ion binding"/>
    <property type="evidence" value="ECO:0007669"/>
    <property type="project" value="UniProtKB-KW"/>
</dbReference>
<evidence type="ECO:0000313" key="9">
    <source>
        <dbReference type="EMBL" id="KAB2588572.1"/>
    </source>
</evidence>
<keyword evidence="7" id="KW-0045">Antibiotic biosynthesis</keyword>
<dbReference type="Proteomes" id="UP000326907">
    <property type="component" value="Unassembled WGS sequence"/>
</dbReference>
<keyword evidence="3 9" id="KW-0808">Transferase</keyword>
<keyword evidence="4" id="KW-0949">S-adenosyl-L-methionine</keyword>
<dbReference type="GO" id="GO:0032259">
    <property type="term" value="P:methylation"/>
    <property type="evidence" value="ECO:0007669"/>
    <property type="project" value="UniProtKB-KW"/>
</dbReference>
<name>A0A5N5EJ18_9ACTN</name>